<organism evidence="1 2">
    <name type="scientific">Hallella colorans</name>
    <dbReference type="NCBI Taxonomy" id="1703337"/>
    <lineage>
        <taxon>Bacteria</taxon>
        <taxon>Pseudomonadati</taxon>
        <taxon>Bacteroidota</taxon>
        <taxon>Bacteroidia</taxon>
        <taxon>Bacteroidales</taxon>
        <taxon>Prevotellaceae</taxon>
        <taxon>Hallella</taxon>
    </lineage>
</organism>
<dbReference type="InterPro" id="IPR037012">
    <property type="entry name" value="NanQ/TabA/YiaL_sf"/>
</dbReference>
<dbReference type="RefSeq" id="WP_243406682.1">
    <property type="nucleotide sequence ID" value="NZ_QENY01000003.1"/>
</dbReference>
<gene>
    <name evidence="1" type="ORF">C7379_10360</name>
</gene>
<sequence length="227" mass="26437">MRHITITFDMKHLAIRMDALKKATLLALATWSISLNLNAQGYYTKYCADKQLQKQAQAWLKKGEWRNGFTKADAHETVNAVEFYTQYKKNPEQWKKLFEWCQNTDLAALPKGRVPIPGTTMVASVEDDHNRDLRTLKPESHVRHIDFQYVVKGCERFGLVDHYSSKVSVPYRPDVVNYSYDASKAKFYDGDASKFFIFFPDDWHIAKVKTDKNDQNIRVVVIKVDYM</sequence>
<dbReference type="InterPro" id="IPR004375">
    <property type="entry name" value="NanQ/TabA/YiaL"/>
</dbReference>
<dbReference type="PANTHER" id="PTHR34986">
    <property type="entry name" value="EVOLVED BETA-GALACTOSIDASE SUBUNIT BETA"/>
    <property type="match status" value="1"/>
</dbReference>
<reference evidence="1 2" key="1">
    <citation type="submission" date="2018-05" db="EMBL/GenBank/DDBJ databases">
        <title>Genomic Encyclopedia of Type Strains, Phase IV (KMG-IV): sequencing the most valuable type-strain genomes for metagenomic binning, comparative biology and taxonomic classification.</title>
        <authorList>
            <person name="Goeker M."/>
        </authorList>
    </citation>
    <scope>NUCLEOTIDE SEQUENCE [LARGE SCALE GENOMIC DNA]</scope>
    <source>
        <strain evidence="1 2">DSM 100333</strain>
    </source>
</reference>
<dbReference type="AlphaFoldDB" id="A0A2U0UJW3"/>
<proteinExistence type="predicted"/>
<evidence type="ECO:0000313" key="1">
    <source>
        <dbReference type="EMBL" id="PVX57937.1"/>
    </source>
</evidence>
<protein>
    <submittedName>
        <fullName evidence="1">YhcH/YjgK/YiaL family protein</fullName>
    </submittedName>
</protein>
<evidence type="ECO:0000313" key="2">
    <source>
        <dbReference type="Proteomes" id="UP000245870"/>
    </source>
</evidence>
<accession>A0A2U0UJW3</accession>
<dbReference type="Proteomes" id="UP000245870">
    <property type="component" value="Unassembled WGS sequence"/>
</dbReference>
<keyword evidence="2" id="KW-1185">Reference proteome</keyword>
<name>A0A2U0UJW3_9BACT</name>
<dbReference type="Pfam" id="PF04074">
    <property type="entry name" value="DUF386"/>
    <property type="match status" value="1"/>
</dbReference>
<dbReference type="GO" id="GO:0005829">
    <property type="term" value="C:cytosol"/>
    <property type="evidence" value="ECO:0007669"/>
    <property type="project" value="TreeGrafter"/>
</dbReference>
<dbReference type="SUPFAM" id="SSF51197">
    <property type="entry name" value="Clavaminate synthase-like"/>
    <property type="match status" value="1"/>
</dbReference>
<dbReference type="Gene3D" id="2.60.120.370">
    <property type="entry name" value="YhcH/YjgK/YiaL"/>
    <property type="match status" value="1"/>
</dbReference>
<dbReference type="EMBL" id="QENY01000003">
    <property type="protein sequence ID" value="PVX57937.1"/>
    <property type="molecule type" value="Genomic_DNA"/>
</dbReference>
<comment type="caution">
    <text evidence="1">The sequence shown here is derived from an EMBL/GenBank/DDBJ whole genome shotgun (WGS) entry which is preliminary data.</text>
</comment>
<dbReference type="PANTHER" id="PTHR34986:SF1">
    <property type="entry name" value="PROTEIN YIAL"/>
    <property type="match status" value="1"/>
</dbReference>
<dbReference type="NCBIfam" id="TIGR00022">
    <property type="entry name" value="YhcH/YjgK/YiaL family protein"/>
    <property type="match status" value="1"/>
</dbReference>